<accession>M7YBW5</accession>
<dbReference type="EMBL" id="KD257112">
    <property type="protein sequence ID" value="EMS47688.1"/>
    <property type="molecule type" value="Genomic_DNA"/>
</dbReference>
<dbReference type="InterPro" id="IPR036322">
    <property type="entry name" value="WD40_repeat_dom_sf"/>
</dbReference>
<dbReference type="SMART" id="SM00320">
    <property type="entry name" value="WD40"/>
    <property type="match status" value="7"/>
</dbReference>
<sequence length="812" mass="90662">MPIDVEMKRSMEQEKVNGGGVRLSRRFRCGPFYEFSTVHTLYMHRFVAVNSTSTIQSWGMNLGKDGSFRSLRERRSNRTVTAAEFERISGSSPFIREMMRRVDDSSDEPSTPEKSLAARKSRRRRRSCRSCAGKPGKALDRVKVRPYKKRSKELSAVYRGQEIRAHKGPIVAMKFSSDGQYLATGGEDGVVRVWRVVEGERPDELDFAEDDPSCVFFTVNENSELAPVNSSEGTKSKQDKSSKGQADPACVVIPHRTFALSQVPVHEFHGHDDAILDLSWSKNGDLISASMDKTARLWRVGCNSCLKVFFHNNYVTCVQFHPTSDNYFISGCIDGLVRIWDVRKCLVVDWANSKEIITAVCYRPDGKGVVVGTITGNCRYYDASENRLELESQVSLNGRKKSPLKRIVGFQYCPSDPKKLMVTSGDSQVRILDGVHIISNYKGLQSSSQVAASFTPDGDHIISASDDSRIYMWNHVNQLAPVTSRVKTVWSYERFFSNDVSIAIPWNASQSRNSISLACNIPSLRQEVSGDLCDIQDSSTSRCQTEDCLEDDNMFRLPSGNFTLSRAFLAESAPRGSATWPEEHLASNSATASTLRKSQYKFLKASCQNAATHAWGQVIVTASWDGHISGFPRSTAPLDFTANALMPRLEKPGWPELDARPDILLWDQPEPQPGYGYGDVYTSENFLTLTSSSDPRTVSELTQTFPVVAALDLNATHVASQSTGTQRKHPREIPTGNFPMPTTCSTNRRPRRRLMKTRPTIMNSWRTGSEGGQVYDGDETQSQDSQGQYAKGKEDTDVRGQEDIDNHENQGK</sequence>
<feature type="region of interest" description="Disordered" evidence="1">
    <location>
        <begin position="101"/>
        <end position="135"/>
    </location>
</feature>
<dbReference type="InterPro" id="IPR040324">
    <property type="entry name" value="WDR44/Dgr2"/>
</dbReference>
<feature type="compositionally biased region" description="Basic and acidic residues" evidence="1">
    <location>
        <begin position="791"/>
        <end position="812"/>
    </location>
</feature>
<dbReference type="PRINTS" id="PR00320">
    <property type="entry name" value="GPROTEINBRPT"/>
</dbReference>
<protein>
    <submittedName>
        <fullName evidence="2">WD repeat-containing protein 44</fullName>
    </submittedName>
</protein>
<dbReference type="Pfam" id="PF00400">
    <property type="entry name" value="WD40"/>
    <property type="match status" value="4"/>
</dbReference>
<dbReference type="SUPFAM" id="SSF50978">
    <property type="entry name" value="WD40 repeat-like"/>
    <property type="match status" value="1"/>
</dbReference>
<gene>
    <name evidence="2" type="ORF">TRIUR3_08692</name>
</gene>
<evidence type="ECO:0000313" key="2">
    <source>
        <dbReference type="EMBL" id="EMS47688.1"/>
    </source>
</evidence>
<dbReference type="InterPro" id="IPR015943">
    <property type="entry name" value="WD40/YVTN_repeat-like_dom_sf"/>
</dbReference>
<dbReference type="InterPro" id="IPR020472">
    <property type="entry name" value="WD40_PAC1"/>
</dbReference>
<dbReference type="OMA" id="WNHANQL"/>
<dbReference type="STRING" id="4572.M7YBW5"/>
<feature type="region of interest" description="Disordered" evidence="1">
    <location>
        <begin position="719"/>
        <end position="812"/>
    </location>
</feature>
<dbReference type="eggNOG" id="KOG0283">
    <property type="taxonomic scope" value="Eukaryota"/>
</dbReference>
<proteinExistence type="predicted"/>
<dbReference type="PROSITE" id="PS50294">
    <property type="entry name" value="WD_REPEATS_REGION"/>
    <property type="match status" value="3"/>
</dbReference>
<name>M7YBW5_TRIUA</name>
<dbReference type="PANTHER" id="PTHR14221">
    <property type="entry name" value="WD REPEAT DOMAIN 44"/>
    <property type="match status" value="1"/>
</dbReference>
<feature type="region of interest" description="Disordered" evidence="1">
    <location>
        <begin position="226"/>
        <end position="245"/>
    </location>
</feature>
<dbReference type="InterPro" id="IPR001680">
    <property type="entry name" value="WD40_rpt"/>
</dbReference>
<feature type="compositionally biased region" description="Basic residues" evidence="1">
    <location>
        <begin position="117"/>
        <end position="128"/>
    </location>
</feature>
<reference evidence="2" key="1">
    <citation type="journal article" date="2013" name="Nature">
        <title>Draft genome of the wheat A-genome progenitor Triticum urartu.</title>
        <authorList>
            <person name="Ling H.Q."/>
            <person name="Zhao S."/>
            <person name="Liu D."/>
            <person name="Wang J."/>
            <person name="Sun H."/>
            <person name="Zhang C."/>
            <person name="Fan H."/>
            <person name="Li D."/>
            <person name="Dong L."/>
            <person name="Tao Y."/>
            <person name="Gao C."/>
            <person name="Wu H."/>
            <person name="Li Y."/>
            <person name="Cui Y."/>
            <person name="Guo X."/>
            <person name="Zheng S."/>
            <person name="Wang B."/>
            <person name="Yu K."/>
            <person name="Liang Q."/>
            <person name="Yang W."/>
            <person name="Lou X."/>
            <person name="Chen J."/>
            <person name="Feng M."/>
            <person name="Jian J."/>
            <person name="Zhang X."/>
            <person name="Luo G."/>
            <person name="Jiang Y."/>
            <person name="Liu J."/>
            <person name="Wang Z."/>
            <person name="Sha Y."/>
            <person name="Zhang B."/>
            <person name="Wu H."/>
            <person name="Tang D."/>
            <person name="Shen Q."/>
            <person name="Xue P."/>
            <person name="Zou S."/>
            <person name="Wang X."/>
            <person name="Liu X."/>
            <person name="Wang F."/>
            <person name="Yang Y."/>
            <person name="An X."/>
            <person name="Dong Z."/>
            <person name="Zhang K."/>
            <person name="Zhang X."/>
            <person name="Luo M.C."/>
            <person name="Dvorak J."/>
            <person name="Tong Y."/>
            <person name="Wang J."/>
            <person name="Yang H."/>
            <person name="Li Z."/>
            <person name="Wang D."/>
            <person name="Zhang A."/>
            <person name="Wang J."/>
        </authorList>
    </citation>
    <scope>NUCLEOTIDE SEQUENCE</scope>
</reference>
<dbReference type="PROSITE" id="PS50082">
    <property type="entry name" value="WD_REPEATS_2"/>
    <property type="match status" value="4"/>
</dbReference>
<dbReference type="Gene3D" id="2.130.10.10">
    <property type="entry name" value="YVTN repeat-like/Quinoprotein amine dehydrogenase"/>
    <property type="match status" value="2"/>
</dbReference>
<evidence type="ECO:0000256" key="1">
    <source>
        <dbReference type="SAM" id="MobiDB-lite"/>
    </source>
</evidence>
<dbReference type="AlphaFoldDB" id="M7YBW5"/>
<dbReference type="FunFam" id="2.130.10.10:FF:002338">
    <property type="entry name" value="Expressed protein"/>
    <property type="match status" value="1"/>
</dbReference>
<dbReference type="PANTHER" id="PTHR14221:SF0">
    <property type="entry name" value="WD REPEAT-CONTAINING PROTEIN 44"/>
    <property type="match status" value="1"/>
</dbReference>
<organism evidence="2">
    <name type="scientific">Triticum urartu</name>
    <name type="common">Red wild einkorn</name>
    <name type="synonym">Crithodium urartu</name>
    <dbReference type="NCBI Taxonomy" id="4572"/>
    <lineage>
        <taxon>Eukaryota</taxon>
        <taxon>Viridiplantae</taxon>
        <taxon>Streptophyta</taxon>
        <taxon>Embryophyta</taxon>
        <taxon>Tracheophyta</taxon>
        <taxon>Spermatophyta</taxon>
        <taxon>Magnoliopsida</taxon>
        <taxon>Liliopsida</taxon>
        <taxon>Poales</taxon>
        <taxon>Poaceae</taxon>
        <taxon>BOP clade</taxon>
        <taxon>Pooideae</taxon>
        <taxon>Triticodae</taxon>
        <taxon>Triticeae</taxon>
        <taxon>Triticinae</taxon>
        <taxon>Triticum</taxon>
    </lineage>
</organism>